<dbReference type="AlphaFoldDB" id="A0A552V0N8"/>
<feature type="transmembrane region" description="Helical" evidence="1">
    <location>
        <begin position="15"/>
        <end position="36"/>
    </location>
</feature>
<evidence type="ECO:0000313" key="3">
    <source>
        <dbReference type="Proteomes" id="UP000319424"/>
    </source>
</evidence>
<keyword evidence="1" id="KW-0472">Membrane</keyword>
<organism evidence="2 3">
    <name type="scientific">Criibacterium bergeronii</name>
    <dbReference type="NCBI Taxonomy" id="1871336"/>
    <lineage>
        <taxon>Bacteria</taxon>
        <taxon>Bacillati</taxon>
        <taxon>Bacillota</taxon>
        <taxon>Clostridia</taxon>
        <taxon>Peptostreptococcales</taxon>
        <taxon>Filifactoraceae</taxon>
        <taxon>Criibacterium</taxon>
    </lineage>
</organism>
<accession>A0A552V0N8</accession>
<keyword evidence="1" id="KW-0812">Transmembrane</keyword>
<dbReference type="EMBL" id="VJXW01000016">
    <property type="protein sequence ID" value="TRW24051.1"/>
    <property type="molecule type" value="Genomic_DNA"/>
</dbReference>
<feature type="transmembrane region" description="Helical" evidence="1">
    <location>
        <begin position="65"/>
        <end position="82"/>
    </location>
</feature>
<gene>
    <name evidence="2" type="ORF">FL857_09410</name>
</gene>
<keyword evidence="1" id="KW-1133">Transmembrane helix</keyword>
<comment type="caution">
    <text evidence="2">The sequence shown here is derived from an EMBL/GenBank/DDBJ whole genome shotgun (WGS) entry which is preliminary data.</text>
</comment>
<name>A0A552V0N8_9FIRM</name>
<dbReference type="RefSeq" id="WP_068912049.1">
    <property type="nucleotide sequence ID" value="NZ_VJXW01000016.1"/>
</dbReference>
<evidence type="ECO:0000313" key="2">
    <source>
        <dbReference type="EMBL" id="TRW24051.1"/>
    </source>
</evidence>
<protein>
    <submittedName>
        <fullName evidence="2">Uncharacterized protein</fullName>
    </submittedName>
</protein>
<reference evidence="2 3" key="1">
    <citation type="submission" date="2019-07" db="EMBL/GenBank/DDBJ databases">
        <title>Criibacterium bergeronii gen. nov., sp. nov. isolated from human clinical samples.</title>
        <authorList>
            <person name="Maheux A.F."/>
            <person name="Boudreau D.K."/>
            <person name="Berube E."/>
            <person name="Brodeur S."/>
            <person name="Bernard K.A."/>
            <person name="Abed J.Y."/>
            <person name="Ducrey E."/>
            <person name="Guay E.F."/>
            <person name="Raymond F."/>
            <person name="Corbeil J."/>
            <person name="Domingo M.-C."/>
            <person name="Roy P.H."/>
            <person name="Boissinot M."/>
            <person name="Tocheva E.I."/>
            <person name="Omar R.F."/>
        </authorList>
    </citation>
    <scope>NUCLEOTIDE SEQUENCE [LARGE SCALE GENOMIC DNA]</scope>
    <source>
        <strain evidence="2 3">CCRI-24246</strain>
    </source>
</reference>
<dbReference type="Proteomes" id="UP000319424">
    <property type="component" value="Unassembled WGS sequence"/>
</dbReference>
<evidence type="ECO:0000256" key="1">
    <source>
        <dbReference type="SAM" id="Phobius"/>
    </source>
</evidence>
<proteinExistence type="predicted"/>
<sequence>MKKNFFEYKTIIKTVAKYIILLLLALAAVNLTLYCFPNISKDAMMLIFGAPFSLLVVSKEIGQKYYTLVSFFFLCTCIIMYIF</sequence>